<evidence type="ECO:0000256" key="2">
    <source>
        <dbReference type="SAM" id="SignalP"/>
    </source>
</evidence>
<dbReference type="Proteomes" id="UP000634530">
    <property type="component" value="Chromosome"/>
</dbReference>
<feature type="compositionally biased region" description="Acidic residues" evidence="1">
    <location>
        <begin position="69"/>
        <end position="87"/>
    </location>
</feature>
<gene>
    <name evidence="3" type="ORF">HU752_005505</name>
</gene>
<keyword evidence="4" id="KW-1185">Reference proteome</keyword>
<evidence type="ECO:0000313" key="3">
    <source>
        <dbReference type="EMBL" id="QXI29418.1"/>
    </source>
</evidence>
<accession>A0A9E6PMU1</accession>
<dbReference type="KEGG" id="pvw:HU752_005505"/>
<dbReference type="RefSeq" id="WP_186686262.1">
    <property type="nucleotide sequence ID" value="NZ_CP077093.1"/>
</dbReference>
<keyword evidence="2" id="KW-0732">Signal</keyword>
<dbReference type="AlphaFoldDB" id="A0A9E6PMU1"/>
<proteinExistence type="predicted"/>
<evidence type="ECO:0000313" key="4">
    <source>
        <dbReference type="Proteomes" id="UP000634530"/>
    </source>
</evidence>
<protein>
    <recommendedName>
        <fullName evidence="5">Secreted protein</fullName>
    </recommendedName>
</protein>
<feature type="signal peptide" evidence="2">
    <location>
        <begin position="1"/>
        <end position="26"/>
    </location>
</feature>
<organism evidence="3 4">
    <name type="scientific">Pseudomonas vanderleydeniana</name>
    <dbReference type="NCBI Taxonomy" id="2745495"/>
    <lineage>
        <taxon>Bacteria</taxon>
        <taxon>Pseudomonadati</taxon>
        <taxon>Pseudomonadota</taxon>
        <taxon>Gammaproteobacteria</taxon>
        <taxon>Pseudomonadales</taxon>
        <taxon>Pseudomonadaceae</taxon>
        <taxon>Pseudomonas</taxon>
    </lineage>
</organism>
<evidence type="ECO:0008006" key="5">
    <source>
        <dbReference type="Google" id="ProtNLM"/>
    </source>
</evidence>
<feature type="region of interest" description="Disordered" evidence="1">
    <location>
        <begin position="30"/>
        <end position="87"/>
    </location>
</feature>
<dbReference type="EMBL" id="CP077093">
    <property type="protein sequence ID" value="QXI29418.1"/>
    <property type="molecule type" value="Genomic_DNA"/>
</dbReference>
<name>A0A9E6PMU1_9PSED</name>
<reference evidence="3 4" key="2">
    <citation type="journal article" date="2021" name="Microorganisms">
        <title>The Ever-Expanding Pseudomonas Genus: Description of 43 New Species and Partition of the Pseudomonas putida Group.</title>
        <authorList>
            <person name="Girard L."/>
            <person name="Lood C."/>
            <person name="Hofte M."/>
            <person name="Vandamme P."/>
            <person name="Rokni-Zadeh H."/>
            <person name="van Noort V."/>
            <person name="Lavigne R."/>
            <person name="De Mot R."/>
        </authorList>
    </citation>
    <scope>NUCLEOTIDE SEQUENCE [LARGE SCALE GENOMIC DNA]</scope>
    <source>
        <strain evidence="3 4">RW8P3</strain>
    </source>
</reference>
<evidence type="ECO:0000256" key="1">
    <source>
        <dbReference type="SAM" id="MobiDB-lite"/>
    </source>
</evidence>
<feature type="chain" id="PRO_5038631148" description="Secreted protein" evidence="2">
    <location>
        <begin position="27"/>
        <end position="87"/>
    </location>
</feature>
<sequence length="87" mass="9099">MNIFQRMVLLIKVMVMLSLGMSAAWATTTPVQGDGFWGMHSVQDSGQMLAKSDAEPGDEGQGGSKGDDDSTTEEPGGDDGDEGDSDT</sequence>
<reference evidence="3 4" key="1">
    <citation type="journal article" date="2020" name="Microorganisms">
        <title>Reliable Identification of Environmental Pseudomonas Isolates Using the rpoD Gene.</title>
        <authorList>
            <consortium name="The Broad Institute Genome Sequencing Platform"/>
            <person name="Girard L."/>
            <person name="Lood C."/>
            <person name="Rokni-Zadeh H."/>
            <person name="van Noort V."/>
            <person name="Lavigne R."/>
            <person name="De Mot R."/>
        </authorList>
    </citation>
    <scope>NUCLEOTIDE SEQUENCE [LARGE SCALE GENOMIC DNA]</scope>
    <source>
        <strain evidence="3 4">RW8P3</strain>
    </source>
</reference>